<dbReference type="RefSeq" id="WP_319833113.1">
    <property type="nucleotide sequence ID" value="NZ_CP138858.1"/>
</dbReference>
<sequence>MKPRPFASMLIGVLLLGPIALRAEKPETVDIIFAGGQSNATQEWASGIHQVLLDSGAFSNLRMDVWHLPRVEKEKLGQKMAKAFVQKLY</sequence>
<keyword evidence="1" id="KW-0732">Signal</keyword>
<accession>A0ABZ0RMN4</accession>
<feature type="signal peptide" evidence="1">
    <location>
        <begin position="1"/>
        <end position="22"/>
    </location>
</feature>
<protein>
    <submittedName>
        <fullName evidence="2">Uncharacterized protein</fullName>
    </submittedName>
</protein>
<proteinExistence type="predicted"/>
<organism evidence="2 3">
    <name type="scientific">Coraliomargarita algicola</name>
    <dbReference type="NCBI Taxonomy" id="3092156"/>
    <lineage>
        <taxon>Bacteria</taxon>
        <taxon>Pseudomonadati</taxon>
        <taxon>Verrucomicrobiota</taxon>
        <taxon>Opitutia</taxon>
        <taxon>Puniceicoccales</taxon>
        <taxon>Coraliomargaritaceae</taxon>
        <taxon>Coraliomargarita</taxon>
    </lineage>
</organism>
<evidence type="ECO:0000313" key="2">
    <source>
        <dbReference type="EMBL" id="WPJ96250.1"/>
    </source>
</evidence>
<evidence type="ECO:0000256" key="1">
    <source>
        <dbReference type="SAM" id="SignalP"/>
    </source>
</evidence>
<feature type="chain" id="PRO_5045269726" evidence="1">
    <location>
        <begin position="23"/>
        <end position="89"/>
    </location>
</feature>
<evidence type="ECO:0000313" key="3">
    <source>
        <dbReference type="Proteomes" id="UP001324993"/>
    </source>
</evidence>
<dbReference type="Proteomes" id="UP001324993">
    <property type="component" value="Chromosome"/>
</dbReference>
<keyword evidence="3" id="KW-1185">Reference proteome</keyword>
<gene>
    <name evidence="2" type="ORF">SH580_00855</name>
</gene>
<name>A0ABZ0RMN4_9BACT</name>
<dbReference type="EMBL" id="CP138858">
    <property type="protein sequence ID" value="WPJ96250.1"/>
    <property type="molecule type" value="Genomic_DNA"/>
</dbReference>
<reference evidence="2 3" key="1">
    <citation type="submission" date="2023-11" db="EMBL/GenBank/DDBJ databases">
        <title>Coraliomargarita sp. nov., isolated from marine algae.</title>
        <authorList>
            <person name="Lee J.K."/>
            <person name="Baek J.H."/>
            <person name="Kim J.M."/>
            <person name="Choi D.G."/>
            <person name="Jeon C.O."/>
        </authorList>
    </citation>
    <scope>NUCLEOTIDE SEQUENCE [LARGE SCALE GENOMIC DNA]</scope>
    <source>
        <strain evidence="2 3">J2-16</strain>
    </source>
</reference>